<keyword evidence="2" id="KW-1185">Reference proteome</keyword>
<comment type="caution">
    <text evidence="1">The sequence shown here is derived from an EMBL/GenBank/DDBJ whole genome shotgun (WGS) entry which is preliminary data.</text>
</comment>
<reference evidence="1" key="1">
    <citation type="submission" date="2022-04" db="EMBL/GenBank/DDBJ databases">
        <title>Genome of the entomopathogenic fungus Entomophthora muscae.</title>
        <authorList>
            <person name="Elya C."/>
            <person name="Lovett B.R."/>
            <person name="Lee E."/>
            <person name="Macias A.M."/>
            <person name="Hajek A.E."/>
            <person name="De Bivort B.L."/>
            <person name="Kasson M.T."/>
            <person name="De Fine Licht H.H."/>
            <person name="Stajich J.E."/>
        </authorList>
    </citation>
    <scope>NUCLEOTIDE SEQUENCE</scope>
    <source>
        <strain evidence="1">Berkeley</strain>
    </source>
</reference>
<gene>
    <name evidence="1" type="primary">ECM16_1</name>
    <name evidence="1" type="ORF">DSO57_1016736</name>
</gene>
<keyword evidence="1" id="KW-0067">ATP-binding</keyword>
<name>A0ACC2TS72_9FUNG</name>
<evidence type="ECO:0000313" key="1">
    <source>
        <dbReference type="EMBL" id="KAJ9077429.1"/>
    </source>
</evidence>
<keyword evidence="1" id="KW-0347">Helicase</keyword>
<sequence>MKREVNDTSPPVEQDGPATKEAKGPKMNPKKKKRLDNYIVQKKLAKEEKVDLMAKLAISSFSSDLMQSSRSLGQGKMTTREKLRLAMNQQKAGIPISDPSVRLLVEKDVLEYQNAPQGKVQLSSGNPSKPASNLSAIPLKAKKKSTMVSVKELLKRGRPNGIELSDSGDIGTDSSFDSSESEDEAPQVTEPKDLEKAPTTSIEYLQAPTLPQPKPQPKPIVLQKRECGPTKFYVTVNRNEEIAAARMLLPVYGEEQMIMECLSQNDVVIICGETGSGKTTQVPQFLYEAGYGHPDSPNPGIVGITQPRRVAAVSMATRVSTELGDGAPFVSYQIRYDTTTTKDTRIKFMTDGVLLREIALDFLLNKYSVIIIDEAHERTLNTDILIGALSRIIRLRNKFVREGKSGARPLKLIVMSATLRVKDFVGNQLLFPDTTPPVLEIKSRQHPVTVHFNKRTPEYDYVGEALKKIIKIHTRLPPGGILVFLTGQNEILDLCRRLNRRFKSQDVPKIHSKIQAGVDLETEDMDHPSEQPADDDLVEDFGDSEEELEEGQEVLPMSEEASEEPLYVLPLYAMLSTKQQLKVFEEVPEGHRLCVVATNVAETSLTIPNIRYVIDSGKAKEKSYDPHTQASSFSVKWTSQASADQRKGRAGRTGPGHCYRLYSSAVFNDQFESFAQPEISRTPIEGVVLQMKSMNIDNVTNFPFPSPPPALSIAKAEKHLTYLGAVNDEGLISPVGKLMAMFPVAPRYGKMMAIGQQHNCMPYVIALVAALSVGDPFLKDYQINTEEDDDKPQKRKFYEALSKFTSRGHQSDLLRILMAVGAFEYSGGQDYFCHLHFLRPKAMDEIRKLRRQLTNLVQLFCPTVDVSLDPNLAPPTSEQAMALRQILLAGFVDQVAILKSLVDKESTKGSYRPKGITGTPAYLTMWGEEIVHIHPTSVLYLQDPPPPYVVYSQLSVTSSGVTLMQGVTAIAPKWLISIAKPLVTFSKPLGSSKSVRARDKKDSVILQPSFGPKSWPLPNHHVPISHFKK</sequence>
<accession>A0ACC2TS72</accession>
<keyword evidence="1" id="KW-0547">Nucleotide-binding</keyword>
<dbReference type="Proteomes" id="UP001165960">
    <property type="component" value="Unassembled WGS sequence"/>
</dbReference>
<keyword evidence="1" id="KW-0378">Hydrolase</keyword>
<dbReference type="EMBL" id="QTSX02002198">
    <property type="protein sequence ID" value="KAJ9077429.1"/>
    <property type="molecule type" value="Genomic_DNA"/>
</dbReference>
<evidence type="ECO:0000313" key="2">
    <source>
        <dbReference type="Proteomes" id="UP001165960"/>
    </source>
</evidence>
<proteinExistence type="predicted"/>
<organism evidence="1 2">
    <name type="scientific">Entomophthora muscae</name>
    <dbReference type="NCBI Taxonomy" id="34485"/>
    <lineage>
        <taxon>Eukaryota</taxon>
        <taxon>Fungi</taxon>
        <taxon>Fungi incertae sedis</taxon>
        <taxon>Zoopagomycota</taxon>
        <taxon>Entomophthoromycotina</taxon>
        <taxon>Entomophthoromycetes</taxon>
        <taxon>Entomophthorales</taxon>
        <taxon>Entomophthoraceae</taxon>
        <taxon>Entomophthora</taxon>
    </lineage>
</organism>
<dbReference type="EC" id="3.6.4.13" evidence="1"/>
<protein>
    <submittedName>
        <fullName evidence="1">ATP-dependent RNA helicase DHR1</fullName>
        <ecNumber evidence="1">3.6.4.13</ecNumber>
    </submittedName>
</protein>